<protein>
    <recommendedName>
        <fullName evidence="3">Lipoprotein</fullName>
    </recommendedName>
</protein>
<dbReference type="PROSITE" id="PS51257">
    <property type="entry name" value="PROKAR_LIPOPROTEIN"/>
    <property type="match status" value="1"/>
</dbReference>
<reference evidence="1 2" key="1">
    <citation type="submission" date="2022-11" db="EMBL/GenBank/DDBJ databases">
        <title>Minimal conservation of predation-associated metabolite biosynthetic gene clusters underscores biosynthetic potential of Myxococcota including descriptions for ten novel species: Archangium lansinium sp. nov., Myxococcus landrumus sp. nov., Nannocystis bai.</title>
        <authorList>
            <person name="Ahearne A."/>
            <person name="Stevens C."/>
            <person name="Phillips K."/>
        </authorList>
    </citation>
    <scope>NUCLEOTIDE SEQUENCE [LARGE SCALE GENOMIC DNA]</scope>
    <source>
        <strain evidence="1 2">MIWBW</strain>
    </source>
</reference>
<evidence type="ECO:0008006" key="3">
    <source>
        <dbReference type="Google" id="ProtNLM"/>
    </source>
</evidence>
<organism evidence="1 2">
    <name type="scientific">Archangium lansingense</name>
    <dbReference type="NCBI Taxonomy" id="2995310"/>
    <lineage>
        <taxon>Bacteria</taxon>
        <taxon>Pseudomonadati</taxon>
        <taxon>Myxococcota</taxon>
        <taxon>Myxococcia</taxon>
        <taxon>Myxococcales</taxon>
        <taxon>Cystobacterineae</taxon>
        <taxon>Archangiaceae</taxon>
        <taxon>Archangium</taxon>
    </lineage>
</organism>
<gene>
    <name evidence="1" type="ORF">OV287_48970</name>
</gene>
<accession>A0ABT4ALG3</accession>
<name>A0ABT4ALG3_9BACT</name>
<keyword evidence="2" id="KW-1185">Reference proteome</keyword>
<proteinExistence type="predicted"/>
<evidence type="ECO:0000313" key="1">
    <source>
        <dbReference type="EMBL" id="MCY1082406.1"/>
    </source>
</evidence>
<sequence>MRPMRPLLCFALLSLGLLSACALRPFYRQVLPPDLAEMKPQAVQGKQEVLLRVVEPGTDQPISGARVLLSTSRARVSLTSDVNGLVQMPVAPDLLAENPLVEVVLPPGLHGYVFQPVTVEPESQPESEPAPQQ</sequence>
<dbReference type="RefSeq" id="WP_267540978.1">
    <property type="nucleotide sequence ID" value="NZ_JAPNKA010000001.1"/>
</dbReference>
<evidence type="ECO:0000313" key="2">
    <source>
        <dbReference type="Proteomes" id="UP001207654"/>
    </source>
</evidence>
<dbReference type="EMBL" id="JAPNKA010000001">
    <property type="protein sequence ID" value="MCY1082406.1"/>
    <property type="molecule type" value="Genomic_DNA"/>
</dbReference>
<dbReference type="Proteomes" id="UP001207654">
    <property type="component" value="Unassembled WGS sequence"/>
</dbReference>
<comment type="caution">
    <text evidence="1">The sequence shown here is derived from an EMBL/GenBank/DDBJ whole genome shotgun (WGS) entry which is preliminary data.</text>
</comment>